<dbReference type="AlphaFoldDB" id="A0A9J7YSG6"/>
<dbReference type="InterPro" id="IPR043502">
    <property type="entry name" value="DNA/RNA_pol_sf"/>
</dbReference>
<dbReference type="GeneTree" id="ENSGT01120000271821"/>
<protein>
    <recommendedName>
        <fullName evidence="1">Reverse transcriptase domain-containing protein</fullName>
    </recommendedName>
</protein>
<dbReference type="Pfam" id="PF00078">
    <property type="entry name" value="RVT_1"/>
    <property type="match status" value="1"/>
</dbReference>
<feature type="domain" description="Reverse transcriptase" evidence="1">
    <location>
        <begin position="248"/>
        <end position="512"/>
    </location>
</feature>
<dbReference type="GO" id="GO:0016706">
    <property type="term" value="F:2-oxoglutarate-dependent dioxygenase activity"/>
    <property type="evidence" value="ECO:0007669"/>
    <property type="project" value="InterPro"/>
</dbReference>
<name>A0A9J7YSG6_CYPCA</name>
<reference evidence="2" key="1">
    <citation type="submission" date="2025-08" db="UniProtKB">
        <authorList>
            <consortium name="Ensembl"/>
        </authorList>
    </citation>
    <scope>IDENTIFICATION</scope>
</reference>
<dbReference type="SUPFAM" id="SSF56672">
    <property type="entry name" value="DNA/RNA polymerases"/>
    <property type="match status" value="1"/>
</dbReference>
<keyword evidence="3" id="KW-1185">Reference proteome</keyword>
<reference evidence="2" key="2">
    <citation type="submission" date="2025-09" db="UniProtKB">
        <authorList>
            <consortium name="Ensembl"/>
        </authorList>
    </citation>
    <scope>IDENTIFICATION</scope>
</reference>
<dbReference type="GO" id="GO:0008168">
    <property type="term" value="F:methyltransferase activity"/>
    <property type="evidence" value="ECO:0007669"/>
    <property type="project" value="InterPro"/>
</dbReference>
<dbReference type="OMA" id="GHNTSLC"/>
<dbReference type="InterPro" id="IPR000477">
    <property type="entry name" value="RT_dom"/>
</dbReference>
<evidence type="ECO:0000313" key="3">
    <source>
        <dbReference type="Proteomes" id="UP001108240"/>
    </source>
</evidence>
<dbReference type="Ensembl" id="ENSCCRT00000168277.1">
    <property type="protein sequence ID" value="ENSCCRP00000123434.1"/>
    <property type="gene ID" value="ENSCCRG00000058972.1"/>
</dbReference>
<dbReference type="PANTHER" id="PTHR47510:SF3">
    <property type="entry name" value="ENDO_EXONUCLEASE_PHOSPHATASE DOMAIN-CONTAINING PROTEIN"/>
    <property type="match status" value="1"/>
</dbReference>
<dbReference type="CDD" id="cd01650">
    <property type="entry name" value="RT_nLTR_like"/>
    <property type="match status" value="1"/>
</dbReference>
<proteinExistence type="predicted"/>
<dbReference type="PROSITE" id="PS50878">
    <property type="entry name" value="RT_POL"/>
    <property type="match status" value="1"/>
</dbReference>
<organism evidence="2 3">
    <name type="scientific">Cyprinus carpio carpio</name>
    <dbReference type="NCBI Taxonomy" id="630221"/>
    <lineage>
        <taxon>Eukaryota</taxon>
        <taxon>Metazoa</taxon>
        <taxon>Chordata</taxon>
        <taxon>Craniata</taxon>
        <taxon>Vertebrata</taxon>
        <taxon>Euteleostomi</taxon>
        <taxon>Actinopterygii</taxon>
        <taxon>Neopterygii</taxon>
        <taxon>Teleostei</taxon>
        <taxon>Ostariophysi</taxon>
        <taxon>Cypriniformes</taxon>
        <taxon>Cyprinidae</taxon>
        <taxon>Cyprininae</taxon>
        <taxon>Cyprinus</taxon>
    </lineage>
</organism>
<dbReference type="InterPro" id="IPR015095">
    <property type="entry name" value="AlkB_hom8_N"/>
</dbReference>
<accession>A0A9J7YSG6</accession>
<dbReference type="PANTHER" id="PTHR47510">
    <property type="entry name" value="REVERSE TRANSCRIPTASE DOMAIN-CONTAINING PROTEIN"/>
    <property type="match status" value="1"/>
</dbReference>
<dbReference type="Proteomes" id="UP001108240">
    <property type="component" value="Unplaced"/>
</dbReference>
<evidence type="ECO:0000313" key="2">
    <source>
        <dbReference type="Ensembl" id="ENSCCRP00000123434.1"/>
    </source>
</evidence>
<evidence type="ECO:0000259" key="1">
    <source>
        <dbReference type="PROSITE" id="PS50878"/>
    </source>
</evidence>
<sequence>MLMPAYRPLIKVAKPVQKQIQVWPEGSSEVLQDCFDTTDWNMFKQAATYNNTTDLQEYSETVTAYINKCIDDVTVTKTITARANQKPWMTGEVYRLLETRNAAFRAGDEVGLRTARANLSRGFREAKRQYSRRIAHQFSDSRDTRSLWQGIQTITDYKPPSRTCNSNISLLNELNTFFARFEKQNSTTAQKTPPPPGDQVMTLTPDSVRRSFSRINARKAPGPDNIPGRVLSDCAAELTDVFTDIFNISLSQAVVPTCFKTTTIIPVPKKPPPSCFNDYRPVALTPILMKCFEWLVMHHIKSALPPSLDPFQFAYRSNCSTDDAITNAIHSALTHLDKKDSYVGMLFIDFSSAFNTIIPQQLIHKLVELGHNTSLCNWLLDFLTGRPQAVWVGSNTSSTITLNTGAPQGYVLSPLLFTLPTYDCTPSHNSNLFIKFADDTTVVGLISNRDETNYRSEVSRLAGWCNNLSLNVEKTKEIVVDFRRVHTQHAPLTINGATVERVSSTKFLGVHITEDLSWIDNTAALAKKSQQRLYFLRKLRRARAPPPHHVHLLQRHHREHPDQLHHCVVWRLQRVLQEDSATHSVSS</sequence>
<dbReference type="Pfam" id="PF09004">
    <property type="entry name" value="ALKBH8_N"/>
    <property type="match status" value="1"/>
</dbReference>